<proteinExistence type="inferred from homology"/>
<feature type="transmembrane region" description="Helical" evidence="12">
    <location>
        <begin position="58"/>
        <end position="79"/>
    </location>
</feature>
<dbReference type="GO" id="GO:0005886">
    <property type="term" value="C:plasma membrane"/>
    <property type="evidence" value="ECO:0007669"/>
    <property type="project" value="UniProtKB-SubCell"/>
</dbReference>
<feature type="active site" evidence="8">
    <location>
        <position position="291"/>
    </location>
</feature>
<dbReference type="InterPro" id="IPR000917">
    <property type="entry name" value="Sulfatase_N"/>
</dbReference>
<comment type="subcellular location">
    <subcellularLocation>
        <location evidence="1">Cell membrane</location>
        <topology evidence="1">Multi-pass membrane protein</topology>
    </subcellularLocation>
</comment>
<feature type="binding site" evidence="10">
    <location>
        <position position="467"/>
    </location>
    <ligand>
        <name>Mn(2+)</name>
        <dbReference type="ChEBI" id="CHEBI:29035"/>
    </ligand>
</feature>
<comment type="caution">
    <text evidence="14">The sequence shown here is derived from an EMBL/GenBank/DDBJ whole genome shotgun (WGS) entry which is preliminary data.</text>
</comment>
<evidence type="ECO:0000256" key="8">
    <source>
        <dbReference type="PIRSR" id="PIRSR005091-1"/>
    </source>
</evidence>
<keyword evidence="4" id="KW-1003">Cell membrane</keyword>
<evidence type="ECO:0000256" key="10">
    <source>
        <dbReference type="PIRSR" id="PIRSR005091-3"/>
    </source>
</evidence>
<evidence type="ECO:0000256" key="3">
    <source>
        <dbReference type="ARBA" id="ARBA00009983"/>
    </source>
</evidence>
<dbReference type="CDD" id="cd16015">
    <property type="entry name" value="LTA_synthase"/>
    <property type="match status" value="1"/>
</dbReference>
<feature type="domain" description="Sulfatase N-terminal" evidence="13">
    <location>
        <begin position="239"/>
        <end position="534"/>
    </location>
</feature>
<feature type="transmembrane region" description="Helical" evidence="12">
    <location>
        <begin position="31"/>
        <end position="51"/>
    </location>
</feature>
<evidence type="ECO:0000256" key="1">
    <source>
        <dbReference type="ARBA" id="ARBA00004651"/>
    </source>
</evidence>
<feature type="transmembrane region" description="Helical" evidence="12">
    <location>
        <begin position="144"/>
        <end position="164"/>
    </location>
</feature>
<reference evidence="15" key="1">
    <citation type="submission" date="2019-02" db="EMBL/GenBank/DDBJ databases">
        <title>Draft genome sequence of Enterococcus sp. Gos25-1.</title>
        <authorList>
            <person name="Tanaka N."/>
            <person name="Shiwa Y."/>
            <person name="Fujita N."/>
        </authorList>
    </citation>
    <scope>NUCLEOTIDE SEQUENCE [LARGE SCALE GENOMIC DNA]</scope>
    <source>
        <strain evidence="15">Gos25-1</strain>
    </source>
</reference>
<sequence>MIVASVLFWAKTILAYQLDFSLGVEGTVQRILLWLNPLATTLLIFGLFLYVKKFKPALVVLFAVDSINTLILYLNILFYREFTDFVTIKSVLGFSKVSDGISGSSFALMSPHDVFYWLDIAAFLVGLLYVLTKKKTVQSQPIRKSAAVAVTALSILIFTINLAASEADRPQLLQRTFDRSYIVKYLGLDAFTVYDGIKSAQANSVRAHASSNGLEEVTDYTKEHYAAPDPKMFGIAKGRNVLVIHLESFQQFLIGMKVDGQEITPFLNSLYNDKQTLSFENFFHEVGQGKTSDAENMLETGTFGLPQGSLFTQLGSDNIFQGAPAILNQTAGYTSAVFHGNVGSFWNRDHVYKNLGYQNFFDRSYFDPEDESLGYGILDKDMLKESVGHLEHLQQPFYAKFITVTNHTPYYTDDKHFEFPSLNTGNNVVDDYVRTAHYLDESLQQFFTYLKASGLYDRSMIMIYGDHFGISDTNNKDLAKALGKDPNTWSEFDDAQMQRVPLMFHIPGYTNGGIQPQYGGEIDVLPTLLHLLGIDDKAYVHFGTDLFSPQHDQTVAFRNGDFVTPTFTELGGKTYDNQTGQLLESTAALTQEIKKDQQQVKKALSLSDKLNQENLLRFYTPQGFTPVEAKDYDYHKLDEKNSALETKKGVKSTSIFSQNGGQTTTDLYPPQ</sequence>
<protein>
    <submittedName>
        <fullName evidence="14">Alkaline phosphatase</fullName>
    </submittedName>
</protein>
<dbReference type="AlphaFoldDB" id="A0A4V0WP90"/>
<dbReference type="GO" id="GO:0046872">
    <property type="term" value="F:metal ion binding"/>
    <property type="evidence" value="ECO:0007669"/>
    <property type="project" value="UniProtKB-KW"/>
</dbReference>
<keyword evidence="6 12" id="KW-1133">Transmembrane helix</keyword>
<feature type="binding site" evidence="10">
    <location>
        <position position="247"/>
    </location>
    <ligand>
        <name>Mn(2+)</name>
        <dbReference type="ChEBI" id="CHEBI:29035"/>
    </ligand>
</feature>
<evidence type="ECO:0000256" key="9">
    <source>
        <dbReference type="PIRSR" id="PIRSR005091-2"/>
    </source>
</evidence>
<feature type="compositionally biased region" description="Polar residues" evidence="11">
    <location>
        <begin position="651"/>
        <end position="671"/>
    </location>
</feature>
<evidence type="ECO:0000256" key="4">
    <source>
        <dbReference type="ARBA" id="ARBA00022475"/>
    </source>
</evidence>
<dbReference type="EMBL" id="BJCC01000008">
    <property type="protein sequence ID" value="GCF93029.1"/>
    <property type="molecule type" value="Genomic_DNA"/>
</dbReference>
<feature type="binding site" evidence="9">
    <location>
        <position position="407"/>
    </location>
    <ligand>
        <name>substrate</name>
    </ligand>
</feature>
<dbReference type="Gene3D" id="3.40.720.10">
    <property type="entry name" value="Alkaline Phosphatase, subunit A"/>
    <property type="match status" value="1"/>
</dbReference>
<gene>
    <name evidence="14" type="ORF">NRIC_09200</name>
</gene>
<feature type="transmembrane region" description="Helical" evidence="12">
    <location>
        <begin position="114"/>
        <end position="132"/>
    </location>
</feature>
<dbReference type="InterPro" id="IPR050448">
    <property type="entry name" value="OpgB/LTA_synthase_biosynth"/>
</dbReference>
<accession>A0A4V0WP90</accession>
<keyword evidence="9" id="KW-0479">Metal-binding</keyword>
<keyword evidence="15" id="KW-1185">Reference proteome</keyword>
<feature type="binding site" evidence="10">
    <location>
        <position position="466"/>
    </location>
    <ligand>
        <name>Mn(2+)</name>
        <dbReference type="ChEBI" id="CHEBI:29035"/>
    </ligand>
</feature>
<dbReference type="PANTHER" id="PTHR47371:SF3">
    <property type="entry name" value="PHOSPHOGLYCEROL TRANSFERASE I"/>
    <property type="match status" value="1"/>
</dbReference>
<keyword evidence="7 12" id="KW-0472">Membrane</keyword>
<keyword evidence="9" id="KW-0464">Manganese</keyword>
<organism evidence="14 15">
    <name type="scientific">Enterococcus florum</name>
    <dbReference type="NCBI Taxonomy" id="2480627"/>
    <lineage>
        <taxon>Bacteria</taxon>
        <taxon>Bacillati</taxon>
        <taxon>Bacillota</taxon>
        <taxon>Bacilli</taxon>
        <taxon>Lactobacillales</taxon>
        <taxon>Enterococcaceae</taxon>
        <taxon>Enterococcus</taxon>
    </lineage>
</organism>
<name>A0A4V0WP90_9ENTE</name>
<evidence type="ECO:0000256" key="7">
    <source>
        <dbReference type="ARBA" id="ARBA00023136"/>
    </source>
</evidence>
<dbReference type="InterPro" id="IPR017850">
    <property type="entry name" value="Alkaline_phosphatase_core_sf"/>
</dbReference>
<comment type="pathway">
    <text evidence="2">Cell wall biogenesis; lipoteichoic acid biosynthesis.</text>
</comment>
<evidence type="ECO:0000313" key="14">
    <source>
        <dbReference type="EMBL" id="GCF93029.1"/>
    </source>
</evidence>
<evidence type="ECO:0000256" key="5">
    <source>
        <dbReference type="ARBA" id="ARBA00022692"/>
    </source>
</evidence>
<dbReference type="PANTHER" id="PTHR47371">
    <property type="entry name" value="LIPOTEICHOIC ACID SYNTHASE"/>
    <property type="match status" value="1"/>
</dbReference>
<dbReference type="Pfam" id="PF00884">
    <property type="entry name" value="Sulfatase"/>
    <property type="match status" value="1"/>
</dbReference>
<evidence type="ECO:0000256" key="12">
    <source>
        <dbReference type="SAM" id="Phobius"/>
    </source>
</evidence>
<dbReference type="PIRSF" id="PIRSF005091">
    <property type="entry name" value="Mmb_sulf_HI1246"/>
    <property type="match status" value="1"/>
</dbReference>
<evidence type="ECO:0000256" key="2">
    <source>
        <dbReference type="ARBA" id="ARBA00004936"/>
    </source>
</evidence>
<dbReference type="Gene3D" id="3.30.1120.170">
    <property type="match status" value="1"/>
</dbReference>
<evidence type="ECO:0000259" key="13">
    <source>
        <dbReference type="Pfam" id="PF00884"/>
    </source>
</evidence>
<dbReference type="InterPro" id="IPR012160">
    <property type="entry name" value="LtaS-like"/>
</dbReference>
<feature type="region of interest" description="Disordered" evidence="11">
    <location>
        <begin position="648"/>
        <end position="671"/>
    </location>
</feature>
<dbReference type="Proteomes" id="UP000290567">
    <property type="component" value="Unassembled WGS sequence"/>
</dbReference>
<keyword evidence="5 12" id="KW-0812">Transmembrane</keyword>
<evidence type="ECO:0000256" key="11">
    <source>
        <dbReference type="SAM" id="MobiDB-lite"/>
    </source>
</evidence>
<feature type="binding site" evidence="10">
    <location>
        <position position="291"/>
    </location>
    <ligand>
        <name>Mn(2+)</name>
        <dbReference type="ChEBI" id="CHEBI:29035"/>
    </ligand>
</feature>
<evidence type="ECO:0000256" key="6">
    <source>
        <dbReference type="ARBA" id="ARBA00022989"/>
    </source>
</evidence>
<dbReference type="SUPFAM" id="SSF53649">
    <property type="entry name" value="Alkaline phosphatase-like"/>
    <property type="match status" value="1"/>
</dbReference>
<evidence type="ECO:0000313" key="15">
    <source>
        <dbReference type="Proteomes" id="UP000290567"/>
    </source>
</evidence>
<comment type="similarity">
    <text evidence="3">Belongs to the LTA synthase family.</text>
</comment>